<dbReference type="EMBL" id="CP010070">
    <property type="protein sequence ID" value="AIZ57008.1"/>
    <property type="molecule type" value="Genomic_DNA"/>
</dbReference>
<gene>
    <name evidence="2" type="ORF">Mpt1_c11460</name>
</gene>
<keyword evidence="1" id="KW-1133">Transmembrane helix</keyword>
<organism evidence="2 3">
    <name type="scientific">Candidatus Methanoplasma termitum</name>
    <dbReference type="NCBI Taxonomy" id="1577791"/>
    <lineage>
        <taxon>Archaea</taxon>
        <taxon>Methanobacteriati</taxon>
        <taxon>Thermoplasmatota</taxon>
        <taxon>Thermoplasmata</taxon>
        <taxon>Methanomassiliicoccales</taxon>
        <taxon>Methanomassiliicoccaceae</taxon>
        <taxon>Candidatus Methanoplasma</taxon>
    </lineage>
</organism>
<feature type="transmembrane region" description="Helical" evidence="1">
    <location>
        <begin position="166"/>
        <end position="185"/>
    </location>
</feature>
<evidence type="ECO:0000313" key="3">
    <source>
        <dbReference type="Proteomes" id="UP000030787"/>
    </source>
</evidence>
<dbReference type="KEGG" id="mear:Mpt1_c11460"/>
<dbReference type="OrthoDB" id="53350at2157"/>
<dbReference type="STRING" id="1577791.Mpt1_c11460"/>
<dbReference type="GeneID" id="24818808"/>
<evidence type="ECO:0008006" key="4">
    <source>
        <dbReference type="Google" id="ProtNLM"/>
    </source>
</evidence>
<evidence type="ECO:0000313" key="2">
    <source>
        <dbReference type="EMBL" id="AIZ57008.1"/>
    </source>
</evidence>
<name>A0A0A7LDD5_9ARCH</name>
<feature type="transmembrane region" description="Helical" evidence="1">
    <location>
        <begin position="133"/>
        <end position="154"/>
    </location>
</feature>
<keyword evidence="1" id="KW-0812">Transmembrane</keyword>
<evidence type="ECO:0000256" key="1">
    <source>
        <dbReference type="SAM" id="Phobius"/>
    </source>
</evidence>
<keyword evidence="1" id="KW-0472">Membrane</keyword>
<proteinExistence type="predicted"/>
<feature type="transmembrane region" description="Helical" evidence="1">
    <location>
        <begin position="12"/>
        <end position="35"/>
    </location>
</feature>
<sequence length="195" mass="21633">MLNIGDWLMEIFGAGGGPVLVFCIFLIFLIDAAFFPTLPELFFIGAFFYDPSITFGAALLIAAIAAEVLGLVVLYTIVGRIRVPKRIASVANKYIDFLLLSDERLLLLNRIAPMIPFSGAFVRIAGWNIKKSIFYVFLGCILKYGAILLMSNFFYEFYSSNTAQTVTIIFVLAVIGVSFVLSVIMKKRKGLDQKS</sequence>
<dbReference type="HOGENOM" id="CLU_1393524_0_0_2"/>
<dbReference type="AlphaFoldDB" id="A0A0A7LDD5"/>
<protein>
    <recommendedName>
        <fullName evidence="4">SNARE associated Golgi protein</fullName>
    </recommendedName>
</protein>
<dbReference type="Proteomes" id="UP000030787">
    <property type="component" value="Chromosome"/>
</dbReference>
<dbReference type="RefSeq" id="WP_048112988.1">
    <property type="nucleotide sequence ID" value="NZ_CP010070.1"/>
</dbReference>
<reference evidence="2 3" key="1">
    <citation type="journal article" date="2014" name="Appl. Environ. Microbiol.">
        <title>Comparative Genome Analysis of 'Candidatus Methanoplasma termitum' Indicates a New Mode of Energy Metabolism in the Seventh Order of Methanogens.</title>
        <authorList>
            <person name="Lang K."/>
            <person name="Schuldes J."/>
            <person name="Klingl A."/>
            <person name="Poehlein A."/>
            <person name="Daniel R."/>
            <person name="Brune A."/>
        </authorList>
    </citation>
    <scope>NUCLEOTIDE SEQUENCE [LARGE SCALE GENOMIC DNA]</scope>
    <source>
        <strain evidence="3">Mpt1</strain>
    </source>
</reference>
<keyword evidence="3" id="KW-1185">Reference proteome</keyword>
<accession>A0A0A7LDD5</accession>
<feature type="transmembrane region" description="Helical" evidence="1">
    <location>
        <begin position="55"/>
        <end position="78"/>
    </location>
</feature>